<organism evidence="6 7">
    <name type="scientific">Streptomyces hydrogenans</name>
    <dbReference type="NCBI Taxonomy" id="1873719"/>
    <lineage>
        <taxon>Bacteria</taxon>
        <taxon>Bacillati</taxon>
        <taxon>Actinomycetota</taxon>
        <taxon>Actinomycetes</taxon>
        <taxon>Kitasatosporales</taxon>
        <taxon>Streptomycetaceae</taxon>
        <taxon>Streptomyces</taxon>
    </lineage>
</organism>
<dbReference type="GO" id="GO:0032259">
    <property type="term" value="P:methylation"/>
    <property type="evidence" value="ECO:0007669"/>
    <property type="project" value="UniProtKB-KW"/>
</dbReference>
<dbReference type="GO" id="GO:0008168">
    <property type="term" value="F:methyltransferase activity"/>
    <property type="evidence" value="ECO:0007669"/>
    <property type="project" value="UniProtKB-KW"/>
</dbReference>
<proteinExistence type="predicted"/>
<dbReference type="EC" id="2.1.1.37" evidence="1"/>
<keyword evidence="4" id="KW-0949">S-adenosyl-L-methionine</keyword>
<evidence type="ECO:0000256" key="5">
    <source>
        <dbReference type="ARBA" id="ARBA00022747"/>
    </source>
</evidence>
<dbReference type="Gene3D" id="3.90.120.10">
    <property type="entry name" value="DNA Methylase, subunit A, domain 2"/>
    <property type="match status" value="1"/>
</dbReference>
<dbReference type="InterPro" id="IPR001525">
    <property type="entry name" value="C5_MeTfrase"/>
</dbReference>
<evidence type="ECO:0000256" key="4">
    <source>
        <dbReference type="ARBA" id="ARBA00022691"/>
    </source>
</evidence>
<keyword evidence="3" id="KW-0808">Transferase</keyword>
<dbReference type="PANTHER" id="PTHR46098">
    <property type="entry name" value="TRNA (CYTOSINE(38)-C(5))-METHYLTRANSFERASE"/>
    <property type="match status" value="1"/>
</dbReference>
<comment type="caution">
    <text evidence="6">The sequence shown here is derived from an EMBL/GenBank/DDBJ whole genome shotgun (WGS) entry which is preliminary data.</text>
</comment>
<dbReference type="Proteomes" id="UP001052739">
    <property type="component" value="Unassembled WGS sequence"/>
</dbReference>
<sequence length="405" mass="44669">MAANHWPLAVDTHNLNHPDADHDCADISQVDPRRYAKTDLIWASPSCTKHSVARGVKADPEDVAAERSRATMWDVQRFAEIHRYRFGFVENVIEVRKWVGFRAWKISLEDLGYCLHEVFLNAAFAGQLGAATPQWRDRWFCLFHPKGTRCPDVERWTSPRAVCSDCGPVDARQTWKNGNTAGKYGRQYVYCCPRCGVEVKPSVGAAADIIDWTIPAPRIGDRVRPLAEKTMARIRSGLEKYGTALVPVEGRDGKQPFGVDRPMRTCTGRNETGLLVPAGGTWNDTAYLTDQPCRTVTTRETTGVVVPPFVAELRGGGSKHRPVSDPLATVCASGNHHGLVVPEASPAVEDCGFRMLQAEEYAAAMAFPGTYRWQGSKRDRVRMAGNAVPCNMARDLVACGVESIG</sequence>
<gene>
    <name evidence="6" type="primary">dcm</name>
    <name evidence="6" type="ORF">Shyd_65640</name>
</gene>
<evidence type="ECO:0000313" key="6">
    <source>
        <dbReference type="EMBL" id="GHI25193.1"/>
    </source>
</evidence>
<dbReference type="SUPFAM" id="SSF53335">
    <property type="entry name" value="S-adenosyl-L-methionine-dependent methyltransferases"/>
    <property type="match status" value="1"/>
</dbReference>
<dbReference type="Gene3D" id="3.40.50.150">
    <property type="entry name" value="Vaccinia Virus protein VP39"/>
    <property type="match status" value="1"/>
</dbReference>
<dbReference type="InterPro" id="IPR050750">
    <property type="entry name" value="C5-MTase"/>
</dbReference>
<evidence type="ECO:0000256" key="3">
    <source>
        <dbReference type="ARBA" id="ARBA00022679"/>
    </source>
</evidence>
<keyword evidence="7" id="KW-1185">Reference proteome</keyword>
<evidence type="ECO:0000256" key="1">
    <source>
        <dbReference type="ARBA" id="ARBA00011975"/>
    </source>
</evidence>
<reference evidence="6" key="1">
    <citation type="submission" date="2024-05" db="EMBL/GenBank/DDBJ databases">
        <title>Whole genome shotgun sequence of Streptomyces hydrogenans NBRC 13475.</title>
        <authorList>
            <person name="Komaki H."/>
            <person name="Tamura T."/>
        </authorList>
    </citation>
    <scope>NUCLEOTIDE SEQUENCE</scope>
    <source>
        <strain evidence="6">NBRC 13475</strain>
    </source>
</reference>
<evidence type="ECO:0000256" key="2">
    <source>
        <dbReference type="ARBA" id="ARBA00022603"/>
    </source>
</evidence>
<keyword evidence="5" id="KW-0680">Restriction system</keyword>
<dbReference type="PANTHER" id="PTHR46098:SF1">
    <property type="entry name" value="TRNA (CYTOSINE(38)-C(5))-METHYLTRANSFERASE"/>
    <property type="match status" value="1"/>
</dbReference>
<accession>A0ABQ3PJK3</accession>
<evidence type="ECO:0000313" key="7">
    <source>
        <dbReference type="Proteomes" id="UP001052739"/>
    </source>
</evidence>
<name>A0ABQ3PJK3_9ACTN</name>
<keyword evidence="2 6" id="KW-0489">Methyltransferase</keyword>
<protein>
    <recommendedName>
        <fullName evidence="1">DNA (cytosine-5-)-methyltransferase</fullName>
        <ecNumber evidence="1">2.1.1.37</ecNumber>
    </recommendedName>
</protein>
<dbReference type="InterPro" id="IPR029063">
    <property type="entry name" value="SAM-dependent_MTases_sf"/>
</dbReference>
<dbReference type="Pfam" id="PF00145">
    <property type="entry name" value="DNA_methylase"/>
    <property type="match status" value="2"/>
</dbReference>
<dbReference type="EMBL" id="BNDW01000068">
    <property type="protein sequence ID" value="GHI25193.1"/>
    <property type="molecule type" value="Genomic_DNA"/>
</dbReference>